<evidence type="ECO:0000256" key="1">
    <source>
        <dbReference type="ARBA" id="ARBA00022729"/>
    </source>
</evidence>
<dbReference type="AlphaFoldDB" id="M3ASW7"/>
<evidence type="ECO:0000313" key="4">
    <source>
        <dbReference type="EMBL" id="EMF08604.1"/>
    </source>
</evidence>
<dbReference type="InterPro" id="IPR051477">
    <property type="entry name" value="Expansin_CellWall"/>
</dbReference>
<dbReference type="CDD" id="cd22191">
    <property type="entry name" value="DPBB_RlpA_EXP_N-like"/>
    <property type="match status" value="1"/>
</dbReference>
<dbReference type="HOGENOM" id="CLU_052701_0_0_1"/>
<dbReference type="SUPFAM" id="SSF50685">
    <property type="entry name" value="Barwin-like endoglucanases"/>
    <property type="match status" value="1"/>
</dbReference>
<evidence type="ECO:0000256" key="2">
    <source>
        <dbReference type="SAM" id="MobiDB-lite"/>
    </source>
</evidence>
<keyword evidence="5" id="KW-1185">Reference proteome</keyword>
<feature type="compositionally biased region" description="Low complexity" evidence="2">
    <location>
        <begin position="62"/>
        <end position="82"/>
    </location>
</feature>
<evidence type="ECO:0000313" key="5">
    <source>
        <dbReference type="Proteomes" id="UP000016931"/>
    </source>
</evidence>
<evidence type="ECO:0008006" key="6">
    <source>
        <dbReference type="Google" id="ProtNLM"/>
    </source>
</evidence>
<dbReference type="InterPro" id="IPR036908">
    <property type="entry name" value="RlpA-like_sf"/>
</dbReference>
<dbReference type="Proteomes" id="UP000016931">
    <property type="component" value="Unassembled WGS sequence"/>
</dbReference>
<dbReference type="Gene3D" id="2.40.40.10">
    <property type="entry name" value="RlpA-like domain"/>
    <property type="match status" value="1"/>
</dbReference>
<feature type="signal peptide" evidence="3">
    <location>
        <begin position="1"/>
        <end position="19"/>
    </location>
</feature>
<dbReference type="RefSeq" id="XP_016756725.1">
    <property type="nucleotide sequence ID" value="XM_016907313.1"/>
</dbReference>
<dbReference type="GeneID" id="27904450"/>
<dbReference type="OrthoDB" id="623670at2759"/>
<dbReference type="STRING" id="692275.M3ASW7"/>
<dbReference type="eggNOG" id="ENOG502S2E4">
    <property type="taxonomic scope" value="Eukaryota"/>
</dbReference>
<dbReference type="OMA" id="WETVTDI"/>
<keyword evidence="1 3" id="KW-0732">Signal</keyword>
<name>M3ASW7_SPHMS</name>
<accession>M3ASW7</accession>
<dbReference type="PANTHER" id="PTHR31836:SF28">
    <property type="entry name" value="SRCR DOMAIN-CONTAINING PROTEIN-RELATED"/>
    <property type="match status" value="1"/>
</dbReference>
<sequence length="297" mass="30468">MYTNSLLVASGALFAAAAAVPMVEPHGHHHRHARDIVWVPHTEVVLETVAVTMTVWVDPEETAPTTTTTATPTSYPPQYAAPAPEPEPAETTPAAYSPPAPPAYTPQTSSSSSSTSVYVAPVPTTTSTPVAPTPYVAPTTTTPAPYVAPTTTTPVPVYVAPTPSPPAPAPAAPSESTGSSSGGLGGMASVGMTHTGDLTWYEVGLGACGKTNVASDSVVAVAESLFDTFSTGNPNTNPLCGKTITITGKDGSKYPATVVDRCTGCKVSDLDLSQDFFNKVTDHGDGRVGGMSWCFDD</sequence>
<evidence type="ECO:0000256" key="3">
    <source>
        <dbReference type="SAM" id="SignalP"/>
    </source>
</evidence>
<feature type="region of interest" description="Disordered" evidence="2">
    <location>
        <begin position="162"/>
        <end position="188"/>
    </location>
</feature>
<proteinExistence type="predicted"/>
<reference evidence="4 5" key="1">
    <citation type="journal article" date="2012" name="PLoS Pathog.">
        <title>Diverse lifestyles and strategies of plant pathogenesis encoded in the genomes of eighteen Dothideomycetes fungi.</title>
        <authorList>
            <person name="Ohm R.A."/>
            <person name="Feau N."/>
            <person name="Henrissat B."/>
            <person name="Schoch C.L."/>
            <person name="Horwitz B.A."/>
            <person name="Barry K.W."/>
            <person name="Condon B.J."/>
            <person name="Copeland A.C."/>
            <person name="Dhillon B."/>
            <person name="Glaser F."/>
            <person name="Hesse C.N."/>
            <person name="Kosti I."/>
            <person name="LaButti K."/>
            <person name="Lindquist E.A."/>
            <person name="Lucas S."/>
            <person name="Salamov A.A."/>
            <person name="Bradshaw R.E."/>
            <person name="Ciuffetti L."/>
            <person name="Hamelin R.C."/>
            <person name="Kema G.H.J."/>
            <person name="Lawrence C."/>
            <person name="Scott J.A."/>
            <person name="Spatafora J.W."/>
            <person name="Turgeon B.G."/>
            <person name="de Wit P.J.G.M."/>
            <person name="Zhong S."/>
            <person name="Goodwin S.B."/>
            <person name="Grigoriev I.V."/>
        </authorList>
    </citation>
    <scope>NUCLEOTIDE SEQUENCE [LARGE SCALE GENOMIC DNA]</scope>
    <source>
        <strain evidence="4 5">SO2202</strain>
    </source>
</reference>
<organism evidence="4 5">
    <name type="scientific">Sphaerulina musiva (strain SO2202)</name>
    <name type="common">Poplar stem canker fungus</name>
    <name type="synonym">Septoria musiva</name>
    <dbReference type="NCBI Taxonomy" id="692275"/>
    <lineage>
        <taxon>Eukaryota</taxon>
        <taxon>Fungi</taxon>
        <taxon>Dikarya</taxon>
        <taxon>Ascomycota</taxon>
        <taxon>Pezizomycotina</taxon>
        <taxon>Dothideomycetes</taxon>
        <taxon>Dothideomycetidae</taxon>
        <taxon>Mycosphaerellales</taxon>
        <taxon>Mycosphaerellaceae</taxon>
        <taxon>Sphaerulina</taxon>
    </lineage>
</organism>
<protein>
    <recommendedName>
        <fullName evidence="6">RlpA-like protein double-psi beta-barrel domain-containing protein</fullName>
    </recommendedName>
</protein>
<dbReference type="PRINTS" id="PR01217">
    <property type="entry name" value="PRICHEXTENSN"/>
</dbReference>
<dbReference type="EMBL" id="KB456271">
    <property type="protein sequence ID" value="EMF08604.1"/>
    <property type="molecule type" value="Genomic_DNA"/>
</dbReference>
<feature type="region of interest" description="Disordered" evidence="2">
    <location>
        <begin position="60"/>
        <end position="118"/>
    </location>
</feature>
<gene>
    <name evidence="4" type="ORF">SEPMUDRAFT_152224</name>
</gene>
<feature type="compositionally biased region" description="Pro residues" evidence="2">
    <location>
        <begin position="162"/>
        <end position="171"/>
    </location>
</feature>
<dbReference type="PANTHER" id="PTHR31836">
    <property type="match status" value="1"/>
</dbReference>
<feature type="chain" id="PRO_5004031049" description="RlpA-like protein double-psi beta-barrel domain-containing protein" evidence="3">
    <location>
        <begin position="20"/>
        <end position="297"/>
    </location>
</feature>
<feature type="compositionally biased region" description="Low complexity" evidence="2">
    <location>
        <begin position="105"/>
        <end position="118"/>
    </location>
</feature>